<evidence type="ECO:0000313" key="1">
    <source>
        <dbReference type="EMBL" id="KAH3830876.1"/>
    </source>
</evidence>
<name>A0A9D4HCF0_DREPO</name>
<sequence>MTKYSINGIMERLTVGLQERTEDIPLVPRLLCGIELMEMPTCILILVAIE</sequence>
<accession>A0A9D4HCF0</accession>
<reference evidence="1" key="2">
    <citation type="submission" date="2020-11" db="EMBL/GenBank/DDBJ databases">
        <authorList>
            <person name="McCartney M.A."/>
            <person name="Auch B."/>
            <person name="Kono T."/>
            <person name="Mallez S."/>
            <person name="Becker A."/>
            <person name="Gohl D.M."/>
            <person name="Silverstein K.A.T."/>
            <person name="Koren S."/>
            <person name="Bechman K.B."/>
            <person name="Herman A."/>
            <person name="Abrahante J.E."/>
            <person name="Garbe J."/>
        </authorList>
    </citation>
    <scope>NUCLEOTIDE SEQUENCE</scope>
    <source>
        <strain evidence="1">Duluth1</strain>
        <tissue evidence="1">Whole animal</tissue>
    </source>
</reference>
<proteinExistence type="predicted"/>
<evidence type="ECO:0000313" key="2">
    <source>
        <dbReference type="Proteomes" id="UP000828390"/>
    </source>
</evidence>
<gene>
    <name evidence="1" type="ORF">DPMN_104132</name>
</gene>
<dbReference type="EMBL" id="JAIWYP010000004">
    <property type="protein sequence ID" value="KAH3830876.1"/>
    <property type="molecule type" value="Genomic_DNA"/>
</dbReference>
<keyword evidence="2" id="KW-1185">Reference proteome</keyword>
<dbReference type="AlphaFoldDB" id="A0A9D4HCF0"/>
<organism evidence="1 2">
    <name type="scientific">Dreissena polymorpha</name>
    <name type="common">Zebra mussel</name>
    <name type="synonym">Mytilus polymorpha</name>
    <dbReference type="NCBI Taxonomy" id="45954"/>
    <lineage>
        <taxon>Eukaryota</taxon>
        <taxon>Metazoa</taxon>
        <taxon>Spiralia</taxon>
        <taxon>Lophotrochozoa</taxon>
        <taxon>Mollusca</taxon>
        <taxon>Bivalvia</taxon>
        <taxon>Autobranchia</taxon>
        <taxon>Heteroconchia</taxon>
        <taxon>Euheterodonta</taxon>
        <taxon>Imparidentia</taxon>
        <taxon>Neoheterodontei</taxon>
        <taxon>Myida</taxon>
        <taxon>Dreissenoidea</taxon>
        <taxon>Dreissenidae</taxon>
        <taxon>Dreissena</taxon>
    </lineage>
</organism>
<protein>
    <submittedName>
        <fullName evidence="1">Uncharacterized protein</fullName>
    </submittedName>
</protein>
<comment type="caution">
    <text evidence="1">The sequence shown here is derived from an EMBL/GenBank/DDBJ whole genome shotgun (WGS) entry which is preliminary data.</text>
</comment>
<reference evidence="1" key="1">
    <citation type="journal article" date="2019" name="bioRxiv">
        <title>The Genome of the Zebra Mussel, Dreissena polymorpha: A Resource for Invasive Species Research.</title>
        <authorList>
            <person name="McCartney M.A."/>
            <person name="Auch B."/>
            <person name="Kono T."/>
            <person name="Mallez S."/>
            <person name="Zhang Y."/>
            <person name="Obille A."/>
            <person name="Becker A."/>
            <person name="Abrahante J.E."/>
            <person name="Garbe J."/>
            <person name="Badalamenti J.P."/>
            <person name="Herman A."/>
            <person name="Mangelson H."/>
            <person name="Liachko I."/>
            <person name="Sullivan S."/>
            <person name="Sone E.D."/>
            <person name="Koren S."/>
            <person name="Silverstein K.A.T."/>
            <person name="Beckman K.B."/>
            <person name="Gohl D.M."/>
        </authorList>
    </citation>
    <scope>NUCLEOTIDE SEQUENCE</scope>
    <source>
        <strain evidence="1">Duluth1</strain>
        <tissue evidence="1">Whole animal</tissue>
    </source>
</reference>
<dbReference type="Proteomes" id="UP000828390">
    <property type="component" value="Unassembled WGS sequence"/>
</dbReference>